<evidence type="ECO:0000313" key="7">
    <source>
        <dbReference type="EMBL" id="KAG7045696.1"/>
    </source>
</evidence>
<feature type="repeat" description="ANK" evidence="2">
    <location>
        <begin position="1236"/>
        <end position="1268"/>
    </location>
</feature>
<feature type="compositionally biased region" description="Polar residues" evidence="3">
    <location>
        <begin position="62"/>
        <end position="84"/>
    </location>
</feature>
<dbReference type="PROSITE" id="PS50088">
    <property type="entry name" value="ANK_REPEAT"/>
    <property type="match status" value="2"/>
</dbReference>
<evidence type="ECO:0000259" key="4">
    <source>
        <dbReference type="Pfam" id="PF17100"/>
    </source>
</evidence>
<name>A0A9P7R2M2_9PEZI</name>
<feature type="region of interest" description="Disordered" evidence="3">
    <location>
        <begin position="52"/>
        <end position="84"/>
    </location>
</feature>
<dbReference type="Pfam" id="PF24883">
    <property type="entry name" value="NPHP3_N"/>
    <property type="match status" value="1"/>
</dbReference>
<dbReference type="PANTHER" id="PTHR10039">
    <property type="entry name" value="AMELOGENIN"/>
    <property type="match status" value="1"/>
</dbReference>
<organism evidence="7 8">
    <name type="scientific">Colletotrichum scovillei</name>
    <dbReference type="NCBI Taxonomy" id="1209932"/>
    <lineage>
        <taxon>Eukaryota</taxon>
        <taxon>Fungi</taxon>
        <taxon>Dikarya</taxon>
        <taxon>Ascomycota</taxon>
        <taxon>Pezizomycotina</taxon>
        <taxon>Sordariomycetes</taxon>
        <taxon>Hypocreomycetidae</taxon>
        <taxon>Glomerellales</taxon>
        <taxon>Glomerellaceae</taxon>
        <taxon>Colletotrichum</taxon>
        <taxon>Colletotrichum acutatum species complex</taxon>
    </lineage>
</organism>
<feature type="domain" description="GPI inositol-deacylase winged helix" evidence="5">
    <location>
        <begin position="662"/>
        <end position="755"/>
    </location>
</feature>
<keyword evidence="2" id="KW-0040">ANK repeat</keyword>
<dbReference type="EMBL" id="JAESDN010000009">
    <property type="protein sequence ID" value="KAG7045696.1"/>
    <property type="molecule type" value="Genomic_DNA"/>
</dbReference>
<feature type="domain" description="NWD NACHT-NTPase N-terminal" evidence="4">
    <location>
        <begin position="88"/>
        <end position="314"/>
    </location>
</feature>
<dbReference type="Gene3D" id="1.25.40.20">
    <property type="entry name" value="Ankyrin repeat-containing domain"/>
    <property type="match status" value="1"/>
</dbReference>
<reference evidence="7" key="1">
    <citation type="submission" date="2021-05" db="EMBL/GenBank/DDBJ databases">
        <title>Comparative genomics of three Colletotrichum scovillei strains and genetic complementation revealed genes involved fungal growth and virulence on chili pepper.</title>
        <authorList>
            <person name="Hsieh D.-K."/>
            <person name="Chuang S.-C."/>
            <person name="Chen C.-Y."/>
            <person name="Chao Y.-T."/>
            <person name="Lu M.-Y.J."/>
            <person name="Lee M.-H."/>
            <person name="Shih M.-C."/>
        </authorList>
    </citation>
    <scope>NUCLEOTIDE SEQUENCE</scope>
    <source>
        <strain evidence="7">Coll-153</strain>
    </source>
</reference>
<dbReference type="InterPro" id="IPR036770">
    <property type="entry name" value="Ankyrin_rpt-contain_sf"/>
</dbReference>
<dbReference type="Pfam" id="PF12796">
    <property type="entry name" value="Ank_2"/>
    <property type="match status" value="2"/>
</dbReference>
<dbReference type="SUPFAM" id="SSF52540">
    <property type="entry name" value="P-loop containing nucleoside triphosphate hydrolases"/>
    <property type="match status" value="1"/>
</dbReference>
<protein>
    <submittedName>
        <fullName evidence="7">Ankyrin repeat protein</fullName>
    </submittedName>
</protein>
<evidence type="ECO:0000256" key="2">
    <source>
        <dbReference type="PROSITE-ProRule" id="PRU00023"/>
    </source>
</evidence>
<sequence length="1365" mass="155184">MKSLTLFERLRRKGRVKNDAVVANPGLSSIASSNASLINPSQASVHSRLLEKPTIPAGVETQVDSTRDTTPTKLSSTQPEHTSSALTNLWKKATEALQNDPDPVKRDLVKHYAEILASELCEPRDSPEAQDPGHLKHEEVAESLNVKVEELSQERLTISIGSRELAIEPMFKNVSKHIVAARDLISSAAGAEPHAALACAGGLVILTFLVRPIEQREHILRGLELTSSLICRYFAMEQVYRSRARLESLSAESARKLELDLEKNLINLYTNTIEFQARALCYLHRSRSTRFIRDMFRGNTWKDLVEEIERLDANCRAVANLITDEKILTFLESHSRKVEQAIINVNTPQTVSFDLMRRRTELLRNLYACPYRDRKDINPERAPGTCEWFTEHEYFRDWMSAADSRILRVSADPGCGKSVLSKYLVDDVLPSTSVRTTCYFFFKDDFEDQKRASIAMRCILRQIFEQTPDLMDEETVTKFEAAGNNLSDSFPSLFEILLEISIRVETELICLFDALDECNAQDCRQITSALTKFYMKPNEGSRLKFIITSRPYIQIQRSLQKLETSTPTIHLRGDDESQLKRISGEIGVVIRHRVKSIAEVQLLEPHEVELLEQSLSNSDHRTYLWVKLALDFVENRLESPTKESIQSVLSSVPEKLDGLYEKILDRSPNKEQARKVLQIIIGAFKPLTLEEMSTALCIKKEHKSLSEIRGEPATRNRSYLRQVCGLFVTIVGGRVYLLHETARTFLTKGSEQVGFDRNAEWPKMTWLHSITLRESSIVMAKACVWLLCIRNAAISRGEHTVALSWDRTDESWVHFERYAVWYGLDHFKALEGEDFDSFADEVVYLCKSDVPGVKSSFLDRHVVRAYHHPKGRFDTGFDSLASDCVYIGNARECPLFNIIINKFDWAASKLLTEDPKAGRRVDWKGTTALWWAAWAGQAHTVRLLLAYYEDVEYGDIALNGGHSTPLSVAIAHKHNDAAHALLQDPRTSLTTRCYIRRNWTPIHYAIAAHNLEFVEILLADKRPFIGWTSADFADLVTHSIKWGNLETIDFLLSDKRFDFGSSDSKTWRTQFCHLANPMDNNELRPSFPENDRLDLMEYLVETLQVDFAKSDRGGRSPVSWAASRPENVETLSYLLYDLELEADGLDKQNRSPLSYSAEIYCCENINSLLETEAVNINSIDNRGRTPLMMATQVQFRAKVTRRPLSEKKVKMTKKKASKATLLLLDYGADFTLRDMYGRTALIYAAMYGLAEAVKALIEFGAEVNAQDILGRTALSYAAEEWHDDVIGYLLNARADANLCDNQNRPPCWWAKRPDRYARANSKKYVFPWRLEDVARIVKLLEGSCDGNTDDRSHSNQDSYTGIQNG</sequence>
<feature type="compositionally biased region" description="Polar residues" evidence="3">
    <location>
        <begin position="1355"/>
        <end position="1365"/>
    </location>
</feature>
<evidence type="ECO:0000256" key="3">
    <source>
        <dbReference type="SAM" id="MobiDB-lite"/>
    </source>
</evidence>
<dbReference type="InterPro" id="IPR031359">
    <property type="entry name" value="NACHT_N"/>
</dbReference>
<gene>
    <name evidence="7" type="ORF">JMJ77_009774</name>
</gene>
<dbReference type="SUPFAM" id="SSF48403">
    <property type="entry name" value="Ankyrin repeat"/>
    <property type="match status" value="2"/>
</dbReference>
<dbReference type="InterPro" id="IPR056884">
    <property type="entry name" value="NPHP3-like_N"/>
</dbReference>
<dbReference type="InterPro" id="IPR027417">
    <property type="entry name" value="P-loop_NTPase"/>
</dbReference>
<dbReference type="InterPro" id="IPR054471">
    <property type="entry name" value="GPIID_WHD"/>
</dbReference>
<dbReference type="SMART" id="SM00248">
    <property type="entry name" value="ANK"/>
    <property type="match status" value="9"/>
</dbReference>
<evidence type="ECO:0000256" key="1">
    <source>
        <dbReference type="ARBA" id="ARBA00022737"/>
    </source>
</evidence>
<keyword evidence="8" id="KW-1185">Reference proteome</keyword>
<accession>A0A9P7R2M2</accession>
<feature type="domain" description="Nephrocystin 3-like N-terminal" evidence="6">
    <location>
        <begin position="384"/>
        <end position="550"/>
    </location>
</feature>
<dbReference type="Pfam" id="PF22939">
    <property type="entry name" value="WHD_GPIID"/>
    <property type="match status" value="1"/>
</dbReference>
<comment type="caution">
    <text evidence="7">The sequence shown here is derived from an EMBL/GenBank/DDBJ whole genome shotgun (WGS) entry which is preliminary data.</text>
</comment>
<proteinExistence type="predicted"/>
<keyword evidence="1" id="KW-0677">Repeat</keyword>
<dbReference type="InterPro" id="IPR002110">
    <property type="entry name" value="Ankyrin_rpt"/>
</dbReference>
<dbReference type="Pfam" id="PF17100">
    <property type="entry name" value="NACHT_N"/>
    <property type="match status" value="1"/>
</dbReference>
<dbReference type="OrthoDB" id="163438at2759"/>
<dbReference type="PROSITE" id="PS50297">
    <property type="entry name" value="ANK_REP_REGION"/>
    <property type="match status" value="2"/>
</dbReference>
<feature type="region of interest" description="Disordered" evidence="3">
    <location>
        <begin position="1346"/>
        <end position="1365"/>
    </location>
</feature>
<dbReference type="PANTHER" id="PTHR10039:SF10">
    <property type="entry name" value="NACHT DOMAIN-CONTAINING PROTEIN"/>
    <property type="match status" value="1"/>
</dbReference>
<evidence type="ECO:0000259" key="5">
    <source>
        <dbReference type="Pfam" id="PF22939"/>
    </source>
</evidence>
<evidence type="ECO:0000259" key="6">
    <source>
        <dbReference type="Pfam" id="PF24883"/>
    </source>
</evidence>
<dbReference type="Proteomes" id="UP000699042">
    <property type="component" value="Unassembled WGS sequence"/>
</dbReference>
<evidence type="ECO:0000313" key="8">
    <source>
        <dbReference type="Proteomes" id="UP000699042"/>
    </source>
</evidence>
<dbReference type="Gene3D" id="3.40.50.300">
    <property type="entry name" value="P-loop containing nucleotide triphosphate hydrolases"/>
    <property type="match status" value="1"/>
</dbReference>
<feature type="repeat" description="ANK" evidence="2">
    <location>
        <begin position="1269"/>
        <end position="1301"/>
    </location>
</feature>